<dbReference type="PANTHER" id="PTHR31639:SF237">
    <property type="entry name" value="F-BOX DOMAIN-CONTAINING PROTEIN"/>
    <property type="match status" value="1"/>
</dbReference>
<evidence type="ECO:0000259" key="2">
    <source>
        <dbReference type="Pfam" id="PF23622"/>
    </source>
</evidence>
<organism evidence="3 4">
    <name type="scientific">Aquilegia coerulea</name>
    <name type="common">Rocky mountain columbine</name>
    <dbReference type="NCBI Taxonomy" id="218851"/>
    <lineage>
        <taxon>Eukaryota</taxon>
        <taxon>Viridiplantae</taxon>
        <taxon>Streptophyta</taxon>
        <taxon>Embryophyta</taxon>
        <taxon>Tracheophyta</taxon>
        <taxon>Spermatophyta</taxon>
        <taxon>Magnoliopsida</taxon>
        <taxon>Ranunculales</taxon>
        <taxon>Ranunculaceae</taxon>
        <taxon>Thalictroideae</taxon>
        <taxon>Aquilegia</taxon>
    </lineage>
</organism>
<dbReference type="Gene3D" id="3.80.10.10">
    <property type="entry name" value="Ribonuclease Inhibitor"/>
    <property type="match status" value="1"/>
</dbReference>
<dbReference type="InterPro" id="IPR032675">
    <property type="entry name" value="LRR_dom_sf"/>
</dbReference>
<evidence type="ECO:0000313" key="3">
    <source>
        <dbReference type="EMBL" id="PIA52477.1"/>
    </source>
</evidence>
<reference evidence="3 4" key="1">
    <citation type="submission" date="2017-09" db="EMBL/GenBank/DDBJ databases">
        <title>WGS assembly of Aquilegia coerulea Goldsmith.</title>
        <authorList>
            <person name="Hodges S."/>
            <person name="Kramer E."/>
            <person name="Nordborg M."/>
            <person name="Tomkins J."/>
            <person name="Borevitz J."/>
            <person name="Derieg N."/>
            <person name="Yan J."/>
            <person name="Mihaltcheva S."/>
            <person name="Hayes R.D."/>
            <person name="Rokhsar D."/>
        </authorList>
    </citation>
    <scope>NUCLEOTIDE SEQUENCE [LARGE SCALE GENOMIC DNA]</scope>
    <source>
        <strain evidence="4">cv. Goldsmith</strain>
    </source>
</reference>
<dbReference type="Proteomes" id="UP000230069">
    <property type="component" value="Unassembled WGS sequence"/>
</dbReference>
<feature type="domain" description="F-box" evidence="1">
    <location>
        <begin position="20"/>
        <end position="57"/>
    </location>
</feature>
<dbReference type="STRING" id="218851.A0A2G5EA86"/>
<dbReference type="InterPro" id="IPR001810">
    <property type="entry name" value="F-box_dom"/>
</dbReference>
<dbReference type="EMBL" id="KZ305027">
    <property type="protein sequence ID" value="PIA52476.1"/>
    <property type="molecule type" value="Genomic_DNA"/>
</dbReference>
<dbReference type="InterPro" id="IPR055357">
    <property type="entry name" value="LRR_At1g61320_AtMIF1"/>
</dbReference>
<protein>
    <submittedName>
        <fullName evidence="3">Uncharacterized protein</fullName>
    </submittedName>
</protein>
<dbReference type="SUPFAM" id="SSF52047">
    <property type="entry name" value="RNI-like"/>
    <property type="match status" value="1"/>
</dbReference>
<dbReference type="Pfam" id="PF23622">
    <property type="entry name" value="LRR_At1g61320_AtMIF1"/>
    <property type="match status" value="1"/>
</dbReference>
<accession>A0A2G5EA86</accession>
<dbReference type="AlphaFoldDB" id="A0A2G5EA86"/>
<sequence>MASEGHMGQMRLSPLSLDRLSNLPGELINYILKLVPIRDAVRTSILSWDWRYKWMTVPDLKFDDCSYPHSSSSGRYRKLVDFITHVMFLHNGILDKFQMHISMKCSYKHVDRWILLLARKLVKEFDLGFSGGNRYNVPSSLFSCQSLRILKLHHCILKSSSRIKGFNSLVDLDLHGVTFTNETIASLISDSTSLQNLTLIECDGFNRLYICAPNLRIFDINSPCGDIYFNNCPKLIDAYIGLLPVAAGSLPPNLLGTSTKRFELVLSGLRRVENLFISEHFMEVIVFSF</sequence>
<proteinExistence type="predicted"/>
<dbReference type="Pfam" id="PF00646">
    <property type="entry name" value="F-box"/>
    <property type="match status" value="1"/>
</dbReference>
<name>A0A2G5EA86_AQUCA</name>
<dbReference type="PANTHER" id="PTHR31639">
    <property type="entry name" value="F-BOX PROTEIN-LIKE"/>
    <property type="match status" value="1"/>
</dbReference>
<dbReference type="InterPro" id="IPR036047">
    <property type="entry name" value="F-box-like_dom_sf"/>
</dbReference>
<evidence type="ECO:0000259" key="1">
    <source>
        <dbReference type="Pfam" id="PF00646"/>
    </source>
</evidence>
<evidence type="ECO:0000313" key="4">
    <source>
        <dbReference type="Proteomes" id="UP000230069"/>
    </source>
</evidence>
<keyword evidence="4" id="KW-1185">Reference proteome</keyword>
<gene>
    <name evidence="3" type="ORF">AQUCO_01000392v1</name>
</gene>
<feature type="domain" description="At1g61320/AtMIF1 LRR" evidence="2">
    <location>
        <begin position="97"/>
        <end position="212"/>
    </location>
</feature>
<dbReference type="OrthoDB" id="1937628at2759"/>
<dbReference type="SUPFAM" id="SSF81383">
    <property type="entry name" value="F-box domain"/>
    <property type="match status" value="1"/>
</dbReference>
<dbReference type="EMBL" id="KZ305027">
    <property type="protein sequence ID" value="PIA52477.1"/>
    <property type="molecule type" value="Genomic_DNA"/>
</dbReference>